<reference evidence="2 3" key="1">
    <citation type="journal article" date="2014" name="J. Microbiol.">
        <title>Diaminobutyricibacter tongyongensis gen. nov., sp. nov. and Homoserinibacter gongjuensis gen. nov., sp. nov. belong to the family Microbacteriaceae.</title>
        <authorList>
            <person name="Kim S.J."/>
            <person name="Ahn J.H."/>
            <person name="Weon H.Y."/>
            <person name="Hamada M."/>
            <person name="Suzuki K."/>
            <person name="Kwon S.W."/>
        </authorList>
    </citation>
    <scope>NUCLEOTIDE SEQUENCE [LARGE SCALE GENOMIC DNA]</scope>
    <source>
        <strain evidence="2 3">NBRC 108724</strain>
    </source>
</reference>
<evidence type="ECO:0000313" key="2">
    <source>
        <dbReference type="EMBL" id="NEN05991.1"/>
    </source>
</evidence>
<feature type="region of interest" description="Disordered" evidence="1">
    <location>
        <begin position="1"/>
        <end position="42"/>
    </location>
</feature>
<organism evidence="2 3">
    <name type="scientific">Leifsonia tongyongensis</name>
    <dbReference type="NCBI Taxonomy" id="1268043"/>
    <lineage>
        <taxon>Bacteria</taxon>
        <taxon>Bacillati</taxon>
        <taxon>Actinomycetota</taxon>
        <taxon>Actinomycetes</taxon>
        <taxon>Micrococcales</taxon>
        <taxon>Microbacteriaceae</taxon>
        <taxon>Leifsonia</taxon>
    </lineage>
</organism>
<dbReference type="EMBL" id="JAAGWY010000002">
    <property type="protein sequence ID" value="NEN05991.1"/>
    <property type="molecule type" value="Genomic_DNA"/>
</dbReference>
<keyword evidence="3" id="KW-1185">Reference proteome</keyword>
<feature type="compositionally biased region" description="Basic and acidic residues" evidence="1">
    <location>
        <begin position="8"/>
        <end position="27"/>
    </location>
</feature>
<protein>
    <submittedName>
        <fullName evidence="2">DUF2252 domain-containing protein</fullName>
    </submittedName>
</protein>
<dbReference type="AlphaFoldDB" id="A0A6L9XX36"/>
<comment type="caution">
    <text evidence="2">The sequence shown here is derived from an EMBL/GenBank/DDBJ whole genome shotgun (WGS) entry which is preliminary data.</text>
</comment>
<dbReference type="PANTHER" id="PTHR39441">
    <property type="entry name" value="DUF2252 DOMAIN-CONTAINING PROTEIN"/>
    <property type="match status" value="1"/>
</dbReference>
<gene>
    <name evidence="2" type="ORF">G3T36_08900</name>
</gene>
<dbReference type="InterPro" id="IPR018721">
    <property type="entry name" value="DUF2252"/>
</dbReference>
<dbReference type="PANTHER" id="PTHR39441:SF1">
    <property type="entry name" value="DUF2252 DOMAIN-CONTAINING PROTEIN"/>
    <property type="match status" value="1"/>
</dbReference>
<dbReference type="Pfam" id="PF10009">
    <property type="entry name" value="DUF2252"/>
    <property type="match status" value="1"/>
</dbReference>
<dbReference type="Proteomes" id="UP000474967">
    <property type="component" value="Unassembled WGS sequence"/>
</dbReference>
<sequence>MDSTIEVPLHDFEARESLGRAARERTPRSAQSLWEPPGDRPDPVELLEEQAASRLPELVPIRYGRMMVSPFAFYRGAALIMASDLAGTLNSGMTAQICGDAHLSNFGLFGTPERTMIFDLNDFDETLPGPWEWDLKRLVTSFEIAARYRGFTPTDRREATTAAVRGYRKQMRFSASIPVLAAWYDHMDADTMLDWVKQQQRDEKAGEAQVERTAQMIAKARTKDSMGAFEKLVGEVDGQLRILADPPLIEPIENIVPDAVERREDESFILNLIANYTQTLLLKHHPVEEYTYVHMARKVVGVGSVGTRAWVVLLKGRNTKDYLLLQAKEAQASVLERFVAPSEFSSHGERVVRGQRLMQSASDIFLGWETVTGIDGLLRDFYIRQLHDWKGSLDMEKVRPIGLKLYAQVCGETLARAHARSGDRVAIAAYMGGSSRFDELIADFAEAYADQNEQDYEAFLEAIASGRLEARTGL</sequence>
<evidence type="ECO:0000256" key="1">
    <source>
        <dbReference type="SAM" id="MobiDB-lite"/>
    </source>
</evidence>
<dbReference type="RefSeq" id="WP_163289451.1">
    <property type="nucleotide sequence ID" value="NZ_JAAGWY010000002.1"/>
</dbReference>
<name>A0A6L9XX36_9MICO</name>
<accession>A0A6L9XX36</accession>
<proteinExistence type="predicted"/>
<evidence type="ECO:0000313" key="3">
    <source>
        <dbReference type="Proteomes" id="UP000474967"/>
    </source>
</evidence>